<keyword evidence="1" id="KW-0175">Coiled coil</keyword>
<organism evidence="2 3">
    <name type="scientific">Pterulicium gracile</name>
    <dbReference type="NCBI Taxonomy" id="1884261"/>
    <lineage>
        <taxon>Eukaryota</taxon>
        <taxon>Fungi</taxon>
        <taxon>Dikarya</taxon>
        <taxon>Basidiomycota</taxon>
        <taxon>Agaricomycotina</taxon>
        <taxon>Agaricomycetes</taxon>
        <taxon>Agaricomycetidae</taxon>
        <taxon>Agaricales</taxon>
        <taxon>Pleurotineae</taxon>
        <taxon>Pterulaceae</taxon>
        <taxon>Pterulicium</taxon>
    </lineage>
</organism>
<dbReference type="Proteomes" id="UP000305067">
    <property type="component" value="Unassembled WGS sequence"/>
</dbReference>
<feature type="non-terminal residue" evidence="2">
    <location>
        <position position="140"/>
    </location>
</feature>
<protein>
    <submittedName>
        <fullName evidence="2">Uncharacterized protein</fullName>
    </submittedName>
</protein>
<dbReference type="AlphaFoldDB" id="A0A5C3QQX5"/>
<feature type="coiled-coil region" evidence="1">
    <location>
        <begin position="32"/>
        <end position="59"/>
    </location>
</feature>
<evidence type="ECO:0000256" key="1">
    <source>
        <dbReference type="SAM" id="Coils"/>
    </source>
</evidence>
<name>A0A5C3QQX5_9AGAR</name>
<accession>A0A5C3QQX5</accession>
<dbReference type="EMBL" id="ML178821">
    <property type="protein sequence ID" value="TFL03210.1"/>
    <property type="molecule type" value="Genomic_DNA"/>
</dbReference>
<evidence type="ECO:0000313" key="3">
    <source>
        <dbReference type="Proteomes" id="UP000305067"/>
    </source>
</evidence>
<reference evidence="2 3" key="1">
    <citation type="journal article" date="2019" name="Nat. Ecol. Evol.">
        <title>Megaphylogeny resolves global patterns of mushroom evolution.</title>
        <authorList>
            <person name="Varga T."/>
            <person name="Krizsan K."/>
            <person name="Foldi C."/>
            <person name="Dima B."/>
            <person name="Sanchez-Garcia M."/>
            <person name="Sanchez-Ramirez S."/>
            <person name="Szollosi G.J."/>
            <person name="Szarkandi J.G."/>
            <person name="Papp V."/>
            <person name="Albert L."/>
            <person name="Andreopoulos W."/>
            <person name="Angelini C."/>
            <person name="Antonin V."/>
            <person name="Barry K.W."/>
            <person name="Bougher N.L."/>
            <person name="Buchanan P."/>
            <person name="Buyck B."/>
            <person name="Bense V."/>
            <person name="Catcheside P."/>
            <person name="Chovatia M."/>
            <person name="Cooper J."/>
            <person name="Damon W."/>
            <person name="Desjardin D."/>
            <person name="Finy P."/>
            <person name="Geml J."/>
            <person name="Haridas S."/>
            <person name="Hughes K."/>
            <person name="Justo A."/>
            <person name="Karasinski D."/>
            <person name="Kautmanova I."/>
            <person name="Kiss B."/>
            <person name="Kocsube S."/>
            <person name="Kotiranta H."/>
            <person name="LaButti K.M."/>
            <person name="Lechner B.E."/>
            <person name="Liimatainen K."/>
            <person name="Lipzen A."/>
            <person name="Lukacs Z."/>
            <person name="Mihaltcheva S."/>
            <person name="Morgado L.N."/>
            <person name="Niskanen T."/>
            <person name="Noordeloos M.E."/>
            <person name="Ohm R.A."/>
            <person name="Ortiz-Santana B."/>
            <person name="Ovrebo C."/>
            <person name="Racz N."/>
            <person name="Riley R."/>
            <person name="Savchenko A."/>
            <person name="Shiryaev A."/>
            <person name="Soop K."/>
            <person name="Spirin V."/>
            <person name="Szebenyi C."/>
            <person name="Tomsovsky M."/>
            <person name="Tulloss R.E."/>
            <person name="Uehling J."/>
            <person name="Grigoriev I.V."/>
            <person name="Vagvolgyi C."/>
            <person name="Papp T."/>
            <person name="Martin F.M."/>
            <person name="Miettinen O."/>
            <person name="Hibbett D.S."/>
            <person name="Nagy L.G."/>
        </authorList>
    </citation>
    <scope>NUCLEOTIDE SEQUENCE [LARGE SCALE GENOMIC DNA]</scope>
    <source>
        <strain evidence="2 3">CBS 309.79</strain>
    </source>
</reference>
<dbReference type="OrthoDB" id="2934587at2759"/>
<keyword evidence="3" id="KW-1185">Reference proteome</keyword>
<sequence length="140" mass="16383">MQCKLCGSANPNSFQFDRQIYNLSLRFHPHDVARADAAIQTLRAQIAEIQQTMERLHQAKLSIETHLQRQSMYLAPIHRVPDDVLLMIFQILVNCWSWDEEQESRFPKTSCPSWSTASVSKRWRALSLTNPRLWENVVLF</sequence>
<proteinExistence type="predicted"/>
<evidence type="ECO:0000313" key="2">
    <source>
        <dbReference type="EMBL" id="TFL03210.1"/>
    </source>
</evidence>
<dbReference type="Gene3D" id="1.20.1280.50">
    <property type="match status" value="1"/>
</dbReference>
<gene>
    <name evidence="2" type="ORF">BDV98DRAFT_505079</name>
</gene>